<sequence>MNEPPKKKQRKHHEGNLDVEELKRKLEILRKEKEEVASEFDDRIKKDKEVAMNKIGDMTKLKEEIEALESEIRELEESAEKHQNIMWKTVLVRITTVTKRLVYPTKPML</sequence>
<keyword evidence="1" id="KW-0175">Coiled coil</keyword>
<keyword evidence="3" id="KW-1185">Reference proteome</keyword>
<evidence type="ECO:0000313" key="3">
    <source>
        <dbReference type="Proteomes" id="UP000005446"/>
    </source>
</evidence>
<feature type="coiled-coil region" evidence="1">
    <location>
        <begin position="12"/>
        <end position="85"/>
    </location>
</feature>
<proteinExistence type="predicted"/>
<dbReference type="HOGENOM" id="CLU_174185_0_0_1"/>
<evidence type="ECO:0000256" key="1">
    <source>
        <dbReference type="SAM" id="Coils"/>
    </source>
</evidence>
<comment type="caution">
    <text evidence="2">The sequence shown here is derived from an EMBL/GenBank/DDBJ whole genome shotgun (WGS) entry which is preliminary data.</text>
</comment>
<protein>
    <submittedName>
        <fullName evidence="2">Uncharacterized protein</fullName>
    </submittedName>
</protein>
<dbReference type="Proteomes" id="UP000005446">
    <property type="component" value="Unassembled WGS sequence"/>
</dbReference>
<dbReference type="EMBL" id="AGUE01000117">
    <property type="protein sequence ID" value="EHK99381.1"/>
    <property type="molecule type" value="Genomic_DNA"/>
</dbReference>
<name>H0EPT9_GLAL7</name>
<dbReference type="AlphaFoldDB" id="H0EPT9"/>
<accession>H0EPT9</accession>
<reference evidence="2 3" key="1">
    <citation type="journal article" date="2012" name="Eukaryot. Cell">
        <title>Genome sequence of the fungus Glarea lozoyensis: the first genome sequence of a species from the Helotiaceae family.</title>
        <authorList>
            <person name="Youssar L."/>
            <person name="Gruening B.A."/>
            <person name="Erxleben A."/>
            <person name="Guenther S."/>
            <person name="Huettel W."/>
        </authorList>
    </citation>
    <scope>NUCLEOTIDE SEQUENCE [LARGE SCALE GENOMIC DNA]</scope>
    <source>
        <strain evidence="3">ATCC 74030 / MF5533</strain>
    </source>
</reference>
<evidence type="ECO:0000313" key="2">
    <source>
        <dbReference type="EMBL" id="EHK99381.1"/>
    </source>
</evidence>
<gene>
    <name evidence="2" type="ORF">M7I_4677</name>
</gene>
<organism evidence="2 3">
    <name type="scientific">Glarea lozoyensis (strain ATCC 74030 / MF5533)</name>
    <dbReference type="NCBI Taxonomy" id="1104152"/>
    <lineage>
        <taxon>Eukaryota</taxon>
        <taxon>Fungi</taxon>
        <taxon>Dikarya</taxon>
        <taxon>Ascomycota</taxon>
        <taxon>Pezizomycotina</taxon>
        <taxon>Leotiomycetes</taxon>
        <taxon>Helotiales</taxon>
        <taxon>Helotiaceae</taxon>
        <taxon>Glarea</taxon>
    </lineage>
</organism>
<dbReference type="InParanoid" id="H0EPT9"/>